<dbReference type="InterPro" id="IPR009057">
    <property type="entry name" value="Homeodomain-like_sf"/>
</dbReference>
<dbReference type="CDD" id="cd05013">
    <property type="entry name" value="SIS_RpiR"/>
    <property type="match status" value="1"/>
</dbReference>
<keyword evidence="1" id="KW-0805">Transcription regulation</keyword>
<evidence type="ECO:0000256" key="1">
    <source>
        <dbReference type="ARBA" id="ARBA00023015"/>
    </source>
</evidence>
<name>A0AAW9K598_CARML</name>
<dbReference type="InterPro" id="IPR036388">
    <property type="entry name" value="WH-like_DNA-bd_sf"/>
</dbReference>
<dbReference type="AlphaFoldDB" id="A0AAW9K598"/>
<dbReference type="GO" id="GO:1901135">
    <property type="term" value="P:carbohydrate derivative metabolic process"/>
    <property type="evidence" value="ECO:0007669"/>
    <property type="project" value="InterPro"/>
</dbReference>
<sequence length="250" mass="28258">MLFLDKTPDLTSLDLTLYKYISEHSEAVTKMKIRELAEATHTSTTSILRFCKQFECSGFSEFRIKLQLYLKEQKQLKTSSKISDETSYIDFLQRTTEPFYQSKIKEAVDLLKDKELILFIGEGSSNVMALYGALYFSSIFNMALHIEDPTNHPVDFLSSSLSDKVCIVALSVNGETPEIIHYISHLNFSKSSVLSITNSSKSTVAQLSDVNIPYYITREVKNTADITSQLPALYTIEYLAKAVGNQLKKD</sequence>
<dbReference type="Proteomes" id="UP001290462">
    <property type="component" value="Unassembled WGS sequence"/>
</dbReference>
<reference evidence="6" key="1">
    <citation type="submission" date="2023-08" db="EMBL/GenBank/DDBJ databases">
        <title>Genomic characterization of piscicolin 126 produced by Carnobacterium maltaromaticum CM22 strain isolated from salmon (Salmo salar).</title>
        <authorList>
            <person name="Gonzalez-Gragera E."/>
            <person name="Garcia-Lopez J.D."/>
            <person name="Teso-Perez C."/>
            <person name="Gimenez-Hernandez I."/>
            <person name="Peralta-Sanchez J.M."/>
            <person name="Valdivia E."/>
            <person name="Montalban-Lopez M."/>
            <person name="Martin-Platero A.M."/>
            <person name="Banos A."/>
            <person name="Martinez-Bueno M."/>
        </authorList>
    </citation>
    <scope>NUCLEOTIDE SEQUENCE</scope>
    <source>
        <strain evidence="6">CM22</strain>
    </source>
</reference>
<dbReference type="InterPro" id="IPR035472">
    <property type="entry name" value="RpiR-like_SIS"/>
</dbReference>
<keyword evidence="3" id="KW-0804">Transcription</keyword>
<keyword evidence="2" id="KW-0238">DNA-binding</keyword>
<dbReference type="PANTHER" id="PTHR30514">
    <property type="entry name" value="GLUCOKINASE"/>
    <property type="match status" value="1"/>
</dbReference>
<evidence type="ECO:0000256" key="3">
    <source>
        <dbReference type="ARBA" id="ARBA00023163"/>
    </source>
</evidence>
<dbReference type="RefSeq" id="WP_322808772.1">
    <property type="nucleotide sequence ID" value="NZ_JAVBVO010000003.1"/>
</dbReference>
<evidence type="ECO:0000313" key="7">
    <source>
        <dbReference type="Proteomes" id="UP001290462"/>
    </source>
</evidence>
<dbReference type="PROSITE" id="PS51464">
    <property type="entry name" value="SIS"/>
    <property type="match status" value="1"/>
</dbReference>
<comment type="caution">
    <text evidence="6">The sequence shown here is derived from an EMBL/GenBank/DDBJ whole genome shotgun (WGS) entry which is preliminary data.</text>
</comment>
<dbReference type="Gene3D" id="1.10.10.10">
    <property type="entry name" value="Winged helix-like DNA-binding domain superfamily/Winged helix DNA-binding domain"/>
    <property type="match status" value="1"/>
</dbReference>
<dbReference type="PROSITE" id="PS51071">
    <property type="entry name" value="HTH_RPIR"/>
    <property type="match status" value="1"/>
</dbReference>
<dbReference type="InterPro" id="IPR001347">
    <property type="entry name" value="SIS_dom"/>
</dbReference>
<gene>
    <name evidence="6" type="ORF">RAK27_07065</name>
</gene>
<proteinExistence type="predicted"/>
<feature type="domain" description="SIS" evidence="5">
    <location>
        <begin position="107"/>
        <end position="249"/>
    </location>
</feature>
<dbReference type="SUPFAM" id="SSF46689">
    <property type="entry name" value="Homeodomain-like"/>
    <property type="match status" value="1"/>
</dbReference>
<dbReference type="InterPro" id="IPR046348">
    <property type="entry name" value="SIS_dom_sf"/>
</dbReference>
<organism evidence="6 7">
    <name type="scientific">Carnobacterium maltaromaticum</name>
    <name type="common">Carnobacterium piscicola</name>
    <dbReference type="NCBI Taxonomy" id="2751"/>
    <lineage>
        <taxon>Bacteria</taxon>
        <taxon>Bacillati</taxon>
        <taxon>Bacillota</taxon>
        <taxon>Bacilli</taxon>
        <taxon>Lactobacillales</taxon>
        <taxon>Carnobacteriaceae</taxon>
        <taxon>Carnobacterium</taxon>
    </lineage>
</organism>
<dbReference type="PANTHER" id="PTHR30514:SF1">
    <property type="entry name" value="HTH-TYPE TRANSCRIPTIONAL REGULATOR HEXR-RELATED"/>
    <property type="match status" value="1"/>
</dbReference>
<dbReference type="Pfam" id="PF01418">
    <property type="entry name" value="HTH_6"/>
    <property type="match status" value="1"/>
</dbReference>
<evidence type="ECO:0000259" key="5">
    <source>
        <dbReference type="PROSITE" id="PS51464"/>
    </source>
</evidence>
<dbReference type="InterPro" id="IPR000281">
    <property type="entry name" value="HTH_RpiR"/>
</dbReference>
<dbReference type="InterPro" id="IPR047640">
    <property type="entry name" value="RpiR-like"/>
</dbReference>
<dbReference type="GO" id="GO:0003700">
    <property type="term" value="F:DNA-binding transcription factor activity"/>
    <property type="evidence" value="ECO:0007669"/>
    <property type="project" value="InterPro"/>
</dbReference>
<dbReference type="SUPFAM" id="SSF53697">
    <property type="entry name" value="SIS domain"/>
    <property type="match status" value="1"/>
</dbReference>
<dbReference type="EMBL" id="JAVBVO010000003">
    <property type="protein sequence ID" value="MDZ5758421.1"/>
    <property type="molecule type" value="Genomic_DNA"/>
</dbReference>
<feature type="domain" description="HTH rpiR-type" evidence="4">
    <location>
        <begin position="1"/>
        <end position="73"/>
    </location>
</feature>
<evidence type="ECO:0000313" key="6">
    <source>
        <dbReference type="EMBL" id="MDZ5758421.1"/>
    </source>
</evidence>
<dbReference type="GO" id="GO:0097367">
    <property type="term" value="F:carbohydrate derivative binding"/>
    <property type="evidence" value="ECO:0007669"/>
    <property type="project" value="InterPro"/>
</dbReference>
<evidence type="ECO:0000259" key="4">
    <source>
        <dbReference type="PROSITE" id="PS51071"/>
    </source>
</evidence>
<evidence type="ECO:0000256" key="2">
    <source>
        <dbReference type="ARBA" id="ARBA00023125"/>
    </source>
</evidence>
<dbReference type="Gene3D" id="3.40.50.10490">
    <property type="entry name" value="Glucose-6-phosphate isomerase like protein, domain 1"/>
    <property type="match status" value="1"/>
</dbReference>
<dbReference type="Pfam" id="PF01380">
    <property type="entry name" value="SIS"/>
    <property type="match status" value="1"/>
</dbReference>
<dbReference type="GO" id="GO:0003677">
    <property type="term" value="F:DNA binding"/>
    <property type="evidence" value="ECO:0007669"/>
    <property type="project" value="UniProtKB-KW"/>
</dbReference>
<protein>
    <submittedName>
        <fullName evidence="6">MurR/RpiR family transcriptional regulator</fullName>
    </submittedName>
</protein>
<accession>A0AAW9K598</accession>